<dbReference type="AlphaFoldDB" id="A0A1R3KZU5"/>
<dbReference type="EMBL" id="AWUE01008975">
    <property type="protein sequence ID" value="OMP12548.1"/>
    <property type="molecule type" value="Genomic_DNA"/>
</dbReference>
<proteinExistence type="predicted"/>
<organism evidence="1 2">
    <name type="scientific">Corchorus olitorius</name>
    <dbReference type="NCBI Taxonomy" id="93759"/>
    <lineage>
        <taxon>Eukaryota</taxon>
        <taxon>Viridiplantae</taxon>
        <taxon>Streptophyta</taxon>
        <taxon>Embryophyta</taxon>
        <taxon>Tracheophyta</taxon>
        <taxon>Spermatophyta</taxon>
        <taxon>Magnoliopsida</taxon>
        <taxon>eudicotyledons</taxon>
        <taxon>Gunneridae</taxon>
        <taxon>Pentapetalae</taxon>
        <taxon>rosids</taxon>
        <taxon>malvids</taxon>
        <taxon>Malvales</taxon>
        <taxon>Malvaceae</taxon>
        <taxon>Grewioideae</taxon>
        <taxon>Apeibeae</taxon>
        <taxon>Corchorus</taxon>
    </lineage>
</organism>
<dbReference type="Proteomes" id="UP000187203">
    <property type="component" value="Unassembled WGS sequence"/>
</dbReference>
<evidence type="ECO:0000313" key="1">
    <source>
        <dbReference type="EMBL" id="OMP12548.1"/>
    </source>
</evidence>
<accession>A0A1R3KZU5</accession>
<name>A0A1R3KZU5_9ROSI</name>
<gene>
    <name evidence="1" type="ORF">COLO4_03041</name>
</gene>
<protein>
    <submittedName>
        <fullName evidence="1">Uncharacterized protein</fullName>
    </submittedName>
</protein>
<keyword evidence="2" id="KW-1185">Reference proteome</keyword>
<reference evidence="2" key="1">
    <citation type="submission" date="2013-09" db="EMBL/GenBank/DDBJ databases">
        <title>Corchorus olitorius genome sequencing.</title>
        <authorList>
            <person name="Alam M."/>
            <person name="Haque M.S."/>
            <person name="Islam M.S."/>
            <person name="Emdad E.M."/>
            <person name="Islam M.M."/>
            <person name="Ahmed B."/>
            <person name="Halim A."/>
            <person name="Hossen Q.M.M."/>
            <person name="Hossain M.Z."/>
            <person name="Ahmed R."/>
            <person name="Khan M.M."/>
            <person name="Islam R."/>
            <person name="Rashid M.M."/>
            <person name="Khan S.A."/>
            <person name="Rahman M.S."/>
            <person name="Alam M."/>
            <person name="Yahiya A.S."/>
            <person name="Khan M.S."/>
            <person name="Azam M.S."/>
            <person name="Haque T."/>
            <person name="Lashkar M.Z.H."/>
            <person name="Akhand A.I."/>
            <person name="Morshed G."/>
            <person name="Roy S."/>
            <person name="Uddin K.S."/>
            <person name="Rabeya T."/>
            <person name="Hossain A.S."/>
            <person name="Chowdhury A."/>
            <person name="Snigdha A.R."/>
            <person name="Mortoza M.S."/>
            <person name="Matin S.A."/>
            <person name="Hoque S.M.E."/>
            <person name="Islam M.K."/>
            <person name="Roy D.K."/>
            <person name="Haider R."/>
            <person name="Moosa M.M."/>
            <person name="Elias S.M."/>
            <person name="Hasan A.M."/>
            <person name="Jahan S."/>
            <person name="Shafiuddin M."/>
            <person name="Mahmood N."/>
            <person name="Shommy N.S."/>
        </authorList>
    </citation>
    <scope>NUCLEOTIDE SEQUENCE [LARGE SCALE GENOMIC DNA]</scope>
    <source>
        <strain evidence="2">cv. O-4</strain>
    </source>
</reference>
<sequence>MLLNRFQSKPTPEWGSGPYCPRMEYSQVVLCSTFKVGSNVLSLQGSSGIMSAAPLV</sequence>
<evidence type="ECO:0000313" key="2">
    <source>
        <dbReference type="Proteomes" id="UP000187203"/>
    </source>
</evidence>
<comment type="caution">
    <text evidence="1">The sequence shown here is derived from an EMBL/GenBank/DDBJ whole genome shotgun (WGS) entry which is preliminary data.</text>
</comment>